<evidence type="ECO:0000313" key="2">
    <source>
        <dbReference type="EMBL" id="QDU56828.1"/>
    </source>
</evidence>
<proteinExistence type="predicted"/>
<dbReference type="AlphaFoldDB" id="A0A518AQ36"/>
<feature type="transmembrane region" description="Helical" evidence="1">
    <location>
        <begin position="122"/>
        <end position="142"/>
    </location>
</feature>
<feature type="transmembrane region" description="Helical" evidence="1">
    <location>
        <begin position="69"/>
        <end position="87"/>
    </location>
</feature>
<dbReference type="KEGG" id="amuc:Pan181_30400"/>
<protein>
    <submittedName>
        <fullName evidence="2">Uncharacterized protein</fullName>
    </submittedName>
</protein>
<keyword evidence="1" id="KW-1133">Transmembrane helix</keyword>
<accession>A0A518AQ36</accession>
<evidence type="ECO:0000313" key="3">
    <source>
        <dbReference type="Proteomes" id="UP000315750"/>
    </source>
</evidence>
<feature type="transmembrane region" description="Helical" evidence="1">
    <location>
        <begin position="99"/>
        <end position="115"/>
    </location>
</feature>
<keyword evidence="1" id="KW-0812">Transmembrane</keyword>
<keyword evidence="1" id="KW-0472">Membrane</keyword>
<evidence type="ECO:0000256" key="1">
    <source>
        <dbReference type="SAM" id="Phobius"/>
    </source>
</evidence>
<sequence>MDDKPKSPRYNAVRWQELRCTLLPPASFLRRLNAKPDWNTTLSENPYESPEDAPLPIVPLRVHKGRNTLLFIAGLLVLIFVWDVVNYNHVVGWSGFPQQLFRLALPLGLTYAIWTGRNWTRYVLAIYCLIVILTNLPMLQLFEQAASEHQMGNLGLIVLMLGGHAIVAGLAMLSTNITNLILYRQDQKDLA</sequence>
<gene>
    <name evidence="2" type="ORF">Pan181_30400</name>
</gene>
<dbReference type="Proteomes" id="UP000315750">
    <property type="component" value="Chromosome"/>
</dbReference>
<feature type="transmembrane region" description="Helical" evidence="1">
    <location>
        <begin position="154"/>
        <end position="182"/>
    </location>
</feature>
<name>A0A518AQ36_9BACT</name>
<keyword evidence="3" id="KW-1185">Reference proteome</keyword>
<dbReference type="EMBL" id="CP036278">
    <property type="protein sequence ID" value="QDU56828.1"/>
    <property type="molecule type" value="Genomic_DNA"/>
</dbReference>
<organism evidence="2 3">
    <name type="scientific">Aeoliella mucimassa</name>
    <dbReference type="NCBI Taxonomy" id="2527972"/>
    <lineage>
        <taxon>Bacteria</taxon>
        <taxon>Pseudomonadati</taxon>
        <taxon>Planctomycetota</taxon>
        <taxon>Planctomycetia</taxon>
        <taxon>Pirellulales</taxon>
        <taxon>Lacipirellulaceae</taxon>
        <taxon>Aeoliella</taxon>
    </lineage>
</organism>
<reference evidence="2 3" key="1">
    <citation type="submission" date="2019-02" db="EMBL/GenBank/DDBJ databases">
        <title>Deep-cultivation of Planctomycetes and their phenomic and genomic characterization uncovers novel biology.</title>
        <authorList>
            <person name="Wiegand S."/>
            <person name="Jogler M."/>
            <person name="Boedeker C."/>
            <person name="Pinto D."/>
            <person name="Vollmers J."/>
            <person name="Rivas-Marin E."/>
            <person name="Kohn T."/>
            <person name="Peeters S.H."/>
            <person name="Heuer A."/>
            <person name="Rast P."/>
            <person name="Oberbeckmann S."/>
            <person name="Bunk B."/>
            <person name="Jeske O."/>
            <person name="Meyerdierks A."/>
            <person name="Storesund J.E."/>
            <person name="Kallscheuer N."/>
            <person name="Luecker S."/>
            <person name="Lage O.M."/>
            <person name="Pohl T."/>
            <person name="Merkel B.J."/>
            <person name="Hornburger P."/>
            <person name="Mueller R.-W."/>
            <person name="Bruemmer F."/>
            <person name="Labrenz M."/>
            <person name="Spormann A.M."/>
            <person name="Op den Camp H."/>
            <person name="Overmann J."/>
            <person name="Amann R."/>
            <person name="Jetten M.S.M."/>
            <person name="Mascher T."/>
            <person name="Medema M.H."/>
            <person name="Devos D.P."/>
            <person name="Kaster A.-K."/>
            <person name="Ovreas L."/>
            <person name="Rohde M."/>
            <person name="Galperin M.Y."/>
            <person name="Jogler C."/>
        </authorList>
    </citation>
    <scope>NUCLEOTIDE SEQUENCE [LARGE SCALE GENOMIC DNA]</scope>
    <source>
        <strain evidence="2 3">Pan181</strain>
    </source>
</reference>